<name>A0ABM7FWS2_9SPHN</name>
<organism evidence="2 3">
    <name type="scientific">Sphingomonas bisphenolicum</name>
    <dbReference type="NCBI Taxonomy" id="296544"/>
    <lineage>
        <taxon>Bacteria</taxon>
        <taxon>Pseudomonadati</taxon>
        <taxon>Pseudomonadota</taxon>
        <taxon>Alphaproteobacteria</taxon>
        <taxon>Sphingomonadales</taxon>
        <taxon>Sphingomonadaceae</taxon>
        <taxon>Sphingomonas</taxon>
    </lineage>
</organism>
<evidence type="ECO:0000259" key="1">
    <source>
        <dbReference type="Pfam" id="PF13460"/>
    </source>
</evidence>
<evidence type="ECO:0000313" key="2">
    <source>
        <dbReference type="EMBL" id="BBF69576.1"/>
    </source>
</evidence>
<dbReference type="EMBL" id="AP018817">
    <property type="protein sequence ID" value="BBF69576.1"/>
    <property type="molecule type" value="Genomic_DNA"/>
</dbReference>
<dbReference type="Gene3D" id="3.40.50.720">
    <property type="entry name" value="NAD(P)-binding Rossmann-like Domain"/>
    <property type="match status" value="1"/>
</dbReference>
<reference evidence="2" key="1">
    <citation type="submission" date="2018-07" db="EMBL/GenBank/DDBJ databases">
        <title>Complete genome sequence of Sphingomonas bisphenolicum strain AO1, a bisphenol A degradative bacterium isolated from Japanese farm field.</title>
        <authorList>
            <person name="Murakami M."/>
            <person name="Koh M."/>
            <person name="Koba S."/>
            <person name="Matsumura Y."/>
        </authorList>
    </citation>
    <scope>NUCLEOTIDE SEQUENCE</scope>
    <source>
        <strain evidence="2">AO1</strain>
    </source>
</reference>
<dbReference type="InterPro" id="IPR051606">
    <property type="entry name" value="Polyketide_Oxido-like"/>
</dbReference>
<dbReference type="Pfam" id="PF13460">
    <property type="entry name" value="NAD_binding_10"/>
    <property type="match status" value="1"/>
</dbReference>
<dbReference type="PANTHER" id="PTHR43355">
    <property type="entry name" value="FLAVIN REDUCTASE (NADPH)"/>
    <property type="match status" value="1"/>
</dbReference>
<sequence length="203" mass="21473">MKVAIIGGTGRAGTEISAELARRGHRVTAISRHPEKAIEDAQVTAVQGDVNDPAALVEAIRGHDVVVSAVMFSDTDPESLVGVVRDSGVPRYLVVGGAGSLEVAPGVPLIATPDFPEVAKVEAGKGAVFLDYLRGVDDIDWTFLSPSAYFFVGDRKSGFRVGKDQLLVDGEGNSSISYADYAIALVDEIETPQHSRGRFTVGY</sequence>
<dbReference type="RefSeq" id="WP_261936596.1">
    <property type="nucleotide sequence ID" value="NZ_AP018817.1"/>
</dbReference>
<feature type="domain" description="NAD(P)-binding" evidence="1">
    <location>
        <begin position="7"/>
        <end position="190"/>
    </location>
</feature>
<dbReference type="PANTHER" id="PTHR43355:SF2">
    <property type="entry name" value="FLAVIN REDUCTASE (NADPH)"/>
    <property type="match status" value="1"/>
</dbReference>
<accession>A0ABM7FWS2</accession>
<dbReference type="Proteomes" id="UP001059971">
    <property type="component" value="Chromosome 1"/>
</dbReference>
<keyword evidence="3" id="KW-1185">Reference proteome</keyword>
<dbReference type="InterPro" id="IPR036291">
    <property type="entry name" value="NAD(P)-bd_dom_sf"/>
</dbReference>
<evidence type="ECO:0000313" key="3">
    <source>
        <dbReference type="Proteomes" id="UP001059971"/>
    </source>
</evidence>
<dbReference type="SUPFAM" id="SSF51735">
    <property type="entry name" value="NAD(P)-binding Rossmann-fold domains"/>
    <property type="match status" value="1"/>
</dbReference>
<gene>
    <name evidence="2" type="ORF">SBA_ch1_17760</name>
</gene>
<protein>
    <submittedName>
        <fullName evidence="2">3-beta hydroxysteroid dehydrogenase</fullName>
    </submittedName>
</protein>
<proteinExistence type="predicted"/>
<dbReference type="InterPro" id="IPR016040">
    <property type="entry name" value="NAD(P)-bd_dom"/>
</dbReference>